<feature type="domain" description="DNA mismatch repair proteins mutS family" evidence="8">
    <location>
        <begin position="1268"/>
        <end position="1284"/>
    </location>
</feature>
<comment type="similarity">
    <text evidence="1 6">Belongs to the DNA mismatch repair MutS family.</text>
</comment>
<dbReference type="InterPro" id="IPR036187">
    <property type="entry name" value="DNA_mismatch_repair_MutS_sf"/>
</dbReference>
<gene>
    <name evidence="9" type="ORF">SEMRO_1192_G251010.1</name>
</gene>
<dbReference type="SUPFAM" id="SSF48334">
    <property type="entry name" value="DNA repair protein MutS, domain III"/>
    <property type="match status" value="1"/>
</dbReference>
<keyword evidence="4 6" id="KW-0067">ATP-binding</keyword>
<comment type="caution">
    <text evidence="9">The sequence shown here is derived from an EMBL/GenBank/DDBJ whole genome shotgun (WGS) entry which is preliminary data.</text>
</comment>
<dbReference type="GO" id="GO:0032301">
    <property type="term" value="C:MutSalpha complex"/>
    <property type="evidence" value="ECO:0007669"/>
    <property type="project" value="TreeGrafter"/>
</dbReference>
<evidence type="ECO:0000256" key="6">
    <source>
        <dbReference type="PIRNR" id="PIRNR037677"/>
    </source>
</evidence>
<evidence type="ECO:0000256" key="2">
    <source>
        <dbReference type="ARBA" id="ARBA00022741"/>
    </source>
</evidence>
<feature type="compositionally biased region" description="Basic residues" evidence="7">
    <location>
        <begin position="1"/>
        <end position="10"/>
    </location>
</feature>
<dbReference type="PANTHER" id="PTHR11361:SF148">
    <property type="entry name" value="DNA MISMATCH REPAIR PROTEIN MSH6"/>
    <property type="match status" value="1"/>
</dbReference>
<keyword evidence="6" id="KW-0234">DNA repair</keyword>
<dbReference type="Pfam" id="PF05192">
    <property type="entry name" value="MutS_III"/>
    <property type="match status" value="1"/>
</dbReference>
<feature type="compositionally biased region" description="Polar residues" evidence="7">
    <location>
        <begin position="273"/>
        <end position="308"/>
    </location>
</feature>
<dbReference type="InterPro" id="IPR036678">
    <property type="entry name" value="MutS_con_dom_sf"/>
</dbReference>
<dbReference type="Gene3D" id="1.10.1420.10">
    <property type="match status" value="2"/>
</dbReference>
<dbReference type="SUPFAM" id="SSF63748">
    <property type="entry name" value="Tudor/PWWP/MBT"/>
    <property type="match status" value="1"/>
</dbReference>
<dbReference type="GO" id="GO:0006298">
    <property type="term" value="P:mismatch repair"/>
    <property type="evidence" value="ECO:0007669"/>
    <property type="project" value="InterPro"/>
</dbReference>
<evidence type="ECO:0000259" key="8">
    <source>
        <dbReference type="PROSITE" id="PS00486"/>
    </source>
</evidence>
<dbReference type="InterPro" id="IPR027417">
    <property type="entry name" value="P-loop_NTPase"/>
</dbReference>
<dbReference type="InterPro" id="IPR007696">
    <property type="entry name" value="DNA_mismatch_repair_MutS_core"/>
</dbReference>
<evidence type="ECO:0000313" key="9">
    <source>
        <dbReference type="EMBL" id="CAB9521407.1"/>
    </source>
</evidence>
<comment type="function">
    <text evidence="6">Component of the post-replicative DNA mismatch repair system (MMR).</text>
</comment>
<dbReference type="Gene3D" id="3.30.420.110">
    <property type="entry name" value="MutS, connector domain"/>
    <property type="match status" value="1"/>
</dbReference>
<evidence type="ECO:0000256" key="5">
    <source>
        <dbReference type="ARBA" id="ARBA00023125"/>
    </source>
</evidence>
<keyword evidence="3 6" id="KW-0227">DNA damage</keyword>
<dbReference type="GO" id="GO:0030983">
    <property type="term" value="F:mismatched DNA binding"/>
    <property type="evidence" value="ECO:0007669"/>
    <property type="project" value="UniProtKB-UniRule"/>
</dbReference>
<dbReference type="Proteomes" id="UP001153069">
    <property type="component" value="Unassembled WGS sequence"/>
</dbReference>
<proteinExistence type="inferred from homology"/>
<dbReference type="Pfam" id="PF01624">
    <property type="entry name" value="MutS_I"/>
    <property type="match status" value="1"/>
</dbReference>
<dbReference type="SMART" id="SM00533">
    <property type="entry name" value="MUTSd"/>
    <property type="match status" value="1"/>
</dbReference>
<sequence>MSAKVSKKSKQNALGAPKTKQKQMGLFSFFKKKTPTETVAKATGTAKTNGSSKDDGGSSAKKSNSASSQQQRSVSSTVVRNSDRMLRGIKVNSKIAVFWPDDGKYYPGKVTQIDALKQKWQVTYDDDSNEWIDLRREKFRLIDNDDEEEDLCDTSDEMEEDKVVKQTSQQKGRPAKRPRISDSDDEEEFEMDDNPEAAVDEEELEDMEEEEEEEELVYDDDDDEEEPAVAKKRKTPAKNRNSRTTDKTTPKVSVSMYQPCTATPPNNTTAPTSLESFSAFNSKPGSQVNTPTRITPPSFSKATSSSAPKESAKLSADEDMANGEKALPFIESVVNPAGAHVHNHLKFLRNPKDAQGRSKGDPGYNARTLRWDRNEFLECVNRNKPKQPKKMSPGVEQWWKTKAQYFDTVLLFKTGKFYEMFHMDADIGVQHAGLSYMKGHVAHAGFPEVSYATMADKLVRAGYKVARCEQTETPDALKERKKKQKGIPNVVNREVCSIMTVGTRTCCYLDGDLSINASGEAGIGPLLAIKEKKIEQSTQEDDSDQDGGVIHPVCEYGIVAVDASRAEITMGQFADDAMRTRLHTLLSTLAPSEVLVEGSDHGSSKELLSVLKTARESSPFLIETVEQNEAFPKSTALDPSIRRKLDRNNGKAQPWNVEETMAELHRRQYFPRGSKQNHTSTSRWPSVLQMAVEGNAELALSSLGAVLFYLQRNLIDEEILSMGLIKAYIPAEAPEDEDDKNGGTAANSPDKAAQRQTQGDAIWKPTASQDGQGMSDEETTSHMAIDGNTLCQLEILTNSIDHKEAGSLWSKINFTKTPHGTRLLKAWVLRPLFQKAEIDRRADAVEELGSGDAAMAMDEAKALLSKCGDIERLLARIHAMSGTKCPGSDESEGMIHPSSRAVLYETKTYTKRKVGDFKKVLTGLRSASKIPELFADIDVSSPLLRKLVKTPNDGGCFPDVGEELDFFFETVDFAAAEKGEWEPGRGIDELFDEACDAIDQIHRELEQYKDEMCAVLTPKSLARSSWKYSGLDLDSKDKYIIELPIGVTVPTDFRMVGKRGKGQKQICKYQSSVVQELVVSLEQAIEAHKERKAQHMQHVFARFDAKRNLWEQVKHVSAMLDALGSLAHFCGRPGYCRPQILECPPDATPCIEIVQGRHPCVESTPGSGEFIPNDLSLGSSERDVQAPLSLLLSGPNMGGKSTLLRQTCLISILAQIGGYVPAEACTLTPVDRIMTRLGASDRILLGYSTFFCELFETASALRSATRRSLIIFDELGRGTNTWDGTAIASACLSYIVDTLKCLSLFATHYHSLLDDKKSDPNVRLGHMENSVNKADDTVTFHYTLGNGACPKSFGVSCARIAGLPDEVLKRAQALSSQFETEASQQQNVIKMINEGSCKLTELEELWDSLQGNSMDTDTADASD</sequence>
<accession>A0A9N8EH25</accession>
<dbReference type="Gene3D" id="3.40.1170.10">
    <property type="entry name" value="DNA repair protein MutS, domain I"/>
    <property type="match status" value="1"/>
</dbReference>
<dbReference type="InterPro" id="IPR016151">
    <property type="entry name" value="DNA_mismatch_repair_MutS_N"/>
</dbReference>
<evidence type="ECO:0000256" key="3">
    <source>
        <dbReference type="ARBA" id="ARBA00022763"/>
    </source>
</evidence>
<evidence type="ECO:0000313" key="10">
    <source>
        <dbReference type="Proteomes" id="UP001153069"/>
    </source>
</evidence>
<dbReference type="SUPFAM" id="SSF52540">
    <property type="entry name" value="P-loop containing nucleoside triphosphate hydrolases"/>
    <property type="match status" value="1"/>
</dbReference>
<feature type="compositionally biased region" description="Low complexity" evidence="7">
    <location>
        <begin position="57"/>
        <end position="80"/>
    </location>
</feature>
<feature type="compositionally biased region" description="Low complexity" evidence="7">
    <location>
        <begin position="261"/>
        <end position="272"/>
    </location>
</feature>
<feature type="region of interest" description="Disordered" evidence="7">
    <location>
        <begin position="142"/>
        <end position="316"/>
    </location>
</feature>
<feature type="region of interest" description="Disordered" evidence="7">
    <location>
        <begin position="38"/>
        <end position="85"/>
    </location>
</feature>
<dbReference type="PROSITE" id="PS00486">
    <property type="entry name" value="DNA_MISMATCH_REPAIR_2"/>
    <property type="match status" value="1"/>
</dbReference>
<feature type="compositionally biased region" description="Polar residues" evidence="7">
    <location>
        <begin position="250"/>
        <end position="260"/>
    </location>
</feature>
<dbReference type="InterPro" id="IPR007695">
    <property type="entry name" value="DNA_mismatch_repair_MutS-lik_N"/>
</dbReference>
<dbReference type="EMBL" id="CAICTM010001190">
    <property type="protein sequence ID" value="CAB9521407.1"/>
    <property type="molecule type" value="Genomic_DNA"/>
</dbReference>
<dbReference type="InterPro" id="IPR017261">
    <property type="entry name" value="DNA_mismatch_repair_MutS/MSH"/>
</dbReference>
<keyword evidence="10" id="KW-1185">Reference proteome</keyword>
<dbReference type="OrthoDB" id="10252754at2759"/>
<evidence type="ECO:0000256" key="1">
    <source>
        <dbReference type="ARBA" id="ARBA00006271"/>
    </source>
</evidence>
<dbReference type="SMART" id="SM00333">
    <property type="entry name" value="TUDOR"/>
    <property type="match status" value="1"/>
</dbReference>
<keyword evidence="5 6" id="KW-0238">DNA-binding</keyword>
<dbReference type="Gene3D" id="3.40.50.300">
    <property type="entry name" value="P-loop containing nucleotide triphosphate hydrolases"/>
    <property type="match status" value="1"/>
</dbReference>
<dbReference type="Pfam" id="PF00488">
    <property type="entry name" value="MutS_V"/>
    <property type="match status" value="1"/>
</dbReference>
<dbReference type="PANTHER" id="PTHR11361">
    <property type="entry name" value="DNA MISMATCH REPAIR PROTEIN MUTS FAMILY MEMBER"/>
    <property type="match status" value="1"/>
</dbReference>
<feature type="region of interest" description="Disordered" evidence="7">
    <location>
        <begin position="734"/>
        <end position="779"/>
    </location>
</feature>
<dbReference type="SMART" id="SM00534">
    <property type="entry name" value="MUTSac"/>
    <property type="match status" value="1"/>
</dbReference>
<keyword evidence="2 6" id="KW-0547">Nucleotide-binding</keyword>
<dbReference type="PIRSF" id="PIRSF037677">
    <property type="entry name" value="DNA_mis_repair_Msh6"/>
    <property type="match status" value="1"/>
</dbReference>
<dbReference type="GO" id="GO:0005524">
    <property type="term" value="F:ATP binding"/>
    <property type="evidence" value="ECO:0007669"/>
    <property type="project" value="UniProtKB-UniRule"/>
</dbReference>
<evidence type="ECO:0000256" key="7">
    <source>
        <dbReference type="SAM" id="MobiDB-lite"/>
    </source>
</evidence>
<dbReference type="GO" id="GO:0140664">
    <property type="term" value="F:ATP-dependent DNA damage sensor activity"/>
    <property type="evidence" value="ECO:0007669"/>
    <property type="project" value="InterPro"/>
</dbReference>
<feature type="compositionally biased region" description="Acidic residues" evidence="7">
    <location>
        <begin position="183"/>
        <end position="227"/>
    </location>
</feature>
<reference evidence="9" key="1">
    <citation type="submission" date="2020-06" db="EMBL/GenBank/DDBJ databases">
        <authorList>
            <consortium name="Plant Systems Biology data submission"/>
        </authorList>
    </citation>
    <scope>NUCLEOTIDE SEQUENCE</scope>
    <source>
        <strain evidence="9">D6</strain>
    </source>
</reference>
<dbReference type="InterPro" id="IPR002999">
    <property type="entry name" value="Tudor"/>
</dbReference>
<dbReference type="InterPro" id="IPR045076">
    <property type="entry name" value="MutS"/>
</dbReference>
<name>A0A9N8EH25_9STRA</name>
<organism evidence="9 10">
    <name type="scientific">Seminavis robusta</name>
    <dbReference type="NCBI Taxonomy" id="568900"/>
    <lineage>
        <taxon>Eukaryota</taxon>
        <taxon>Sar</taxon>
        <taxon>Stramenopiles</taxon>
        <taxon>Ochrophyta</taxon>
        <taxon>Bacillariophyta</taxon>
        <taxon>Bacillariophyceae</taxon>
        <taxon>Bacillariophycidae</taxon>
        <taxon>Naviculales</taxon>
        <taxon>Naviculaceae</taxon>
        <taxon>Seminavis</taxon>
    </lineage>
</organism>
<protein>
    <recommendedName>
        <fullName evidence="6">DNA mismatch repair protein</fullName>
    </recommendedName>
</protein>
<evidence type="ECO:0000256" key="4">
    <source>
        <dbReference type="ARBA" id="ARBA00022840"/>
    </source>
</evidence>
<feature type="compositionally biased region" description="Acidic residues" evidence="7">
    <location>
        <begin position="144"/>
        <end position="160"/>
    </location>
</feature>
<dbReference type="CDD" id="cd20404">
    <property type="entry name" value="Tudor_Agenet_AtEML-like"/>
    <property type="match status" value="1"/>
</dbReference>
<dbReference type="Gene3D" id="2.30.30.140">
    <property type="match status" value="1"/>
</dbReference>
<dbReference type="SUPFAM" id="SSF55271">
    <property type="entry name" value="DNA repair protein MutS, domain I"/>
    <property type="match status" value="1"/>
</dbReference>
<feature type="compositionally biased region" description="Basic residues" evidence="7">
    <location>
        <begin position="230"/>
        <end position="241"/>
    </location>
</feature>
<dbReference type="InterPro" id="IPR000432">
    <property type="entry name" value="DNA_mismatch_repair_MutS_C"/>
</dbReference>
<feature type="region of interest" description="Disordered" evidence="7">
    <location>
        <begin position="1"/>
        <end position="20"/>
    </location>
</feature>